<accession>A0ABS2PLU6</accession>
<dbReference type="EMBL" id="JAFBEI010000023">
    <property type="protein sequence ID" value="MBM7636412.1"/>
    <property type="molecule type" value="Genomic_DNA"/>
</dbReference>
<comment type="caution">
    <text evidence="2">The sequence shown here is derived from an EMBL/GenBank/DDBJ whole genome shotgun (WGS) entry which is preliminary data.</text>
</comment>
<dbReference type="Pfam" id="PF06961">
    <property type="entry name" value="DUF1294"/>
    <property type="match status" value="1"/>
</dbReference>
<evidence type="ECO:0000313" key="3">
    <source>
        <dbReference type="Proteomes" id="UP000809081"/>
    </source>
</evidence>
<organism evidence="2 3">
    <name type="scientific">Streptococcus saliviloxodontae</name>
    <dbReference type="NCBI Taxonomy" id="1349416"/>
    <lineage>
        <taxon>Bacteria</taxon>
        <taxon>Bacillati</taxon>
        <taxon>Bacillota</taxon>
        <taxon>Bacilli</taxon>
        <taxon>Lactobacillales</taxon>
        <taxon>Streptococcaceae</taxon>
        <taxon>Streptococcus</taxon>
    </lineage>
</organism>
<evidence type="ECO:0000313" key="2">
    <source>
        <dbReference type="EMBL" id="MBM7636412.1"/>
    </source>
</evidence>
<feature type="transmembrane region" description="Helical" evidence="1">
    <location>
        <begin position="67"/>
        <end position="88"/>
    </location>
</feature>
<name>A0ABS2PLU6_9STRE</name>
<keyword evidence="1" id="KW-0472">Membrane</keyword>
<evidence type="ECO:0000256" key="1">
    <source>
        <dbReference type="SAM" id="Phobius"/>
    </source>
</evidence>
<gene>
    <name evidence="2" type="ORF">JOC31_001233</name>
</gene>
<keyword evidence="1" id="KW-1133">Transmembrane helix</keyword>
<protein>
    <submittedName>
        <fullName evidence="2">Uncharacterized membrane protein YsdA (DUF1294 family)</fullName>
    </submittedName>
</protein>
<dbReference type="Proteomes" id="UP000809081">
    <property type="component" value="Unassembled WGS sequence"/>
</dbReference>
<keyword evidence="1" id="KW-0812">Transmembrane</keyword>
<keyword evidence="3" id="KW-1185">Reference proteome</keyword>
<feature type="transmembrane region" description="Helical" evidence="1">
    <location>
        <begin position="39"/>
        <end position="60"/>
    </location>
</feature>
<sequence>MSLSFILLLYLLLWNLLVFITYGADKLKAKRGVWRISEKLLLIESYVLGGLGAYLAGLVFHHKTRKWYFRLAWYLGLLGDVIVIYLVWRI</sequence>
<proteinExistence type="predicted"/>
<reference evidence="2 3" key="1">
    <citation type="submission" date="2021-01" db="EMBL/GenBank/DDBJ databases">
        <title>Genomic Encyclopedia of Type Strains, Phase IV (KMG-IV): sequencing the most valuable type-strain genomes for metagenomic binning, comparative biology and taxonomic classification.</title>
        <authorList>
            <person name="Goeker M."/>
        </authorList>
    </citation>
    <scope>NUCLEOTIDE SEQUENCE [LARGE SCALE GENOMIC DNA]</scope>
    <source>
        <strain evidence="2 3">DSM 27513</strain>
    </source>
</reference>
<dbReference type="RefSeq" id="WP_205017290.1">
    <property type="nucleotide sequence ID" value="NZ_JAFBEI010000023.1"/>
</dbReference>
<dbReference type="InterPro" id="IPR010718">
    <property type="entry name" value="DUF1294"/>
</dbReference>